<dbReference type="InParanoid" id="D3BVB9"/>
<dbReference type="AlphaFoldDB" id="D3BVB9"/>
<keyword evidence="1" id="KW-0812">Transmembrane</keyword>
<evidence type="ECO:0000256" key="1">
    <source>
        <dbReference type="SAM" id="Phobius"/>
    </source>
</evidence>
<proteinExistence type="predicted"/>
<name>D3BVB9_HETP5</name>
<accession>D3BVB9</accession>
<organism evidence="2 3">
    <name type="scientific">Heterostelium pallidum (strain ATCC 26659 / Pp 5 / PN500)</name>
    <name type="common">Cellular slime mold</name>
    <name type="synonym">Polysphondylium pallidum</name>
    <dbReference type="NCBI Taxonomy" id="670386"/>
    <lineage>
        <taxon>Eukaryota</taxon>
        <taxon>Amoebozoa</taxon>
        <taxon>Evosea</taxon>
        <taxon>Eumycetozoa</taxon>
        <taxon>Dictyostelia</taxon>
        <taxon>Acytosteliales</taxon>
        <taxon>Acytosteliaceae</taxon>
        <taxon>Heterostelium</taxon>
    </lineage>
</organism>
<evidence type="ECO:0000313" key="3">
    <source>
        <dbReference type="Proteomes" id="UP000001396"/>
    </source>
</evidence>
<keyword evidence="1" id="KW-1133">Transmembrane helix</keyword>
<dbReference type="Proteomes" id="UP000001396">
    <property type="component" value="Unassembled WGS sequence"/>
</dbReference>
<reference evidence="2 3" key="1">
    <citation type="journal article" date="2011" name="Genome Res.">
        <title>Phylogeny-wide analysis of social amoeba genomes highlights ancient origins for complex intercellular communication.</title>
        <authorList>
            <person name="Heidel A.J."/>
            <person name="Lawal H.M."/>
            <person name="Felder M."/>
            <person name="Schilde C."/>
            <person name="Helps N.R."/>
            <person name="Tunggal B."/>
            <person name="Rivero F."/>
            <person name="John U."/>
            <person name="Schleicher M."/>
            <person name="Eichinger L."/>
            <person name="Platzer M."/>
            <person name="Noegel A.A."/>
            <person name="Schaap P."/>
            <person name="Gloeckner G."/>
        </authorList>
    </citation>
    <scope>NUCLEOTIDE SEQUENCE [LARGE SCALE GENOMIC DNA]</scope>
    <source>
        <strain evidence="3">ATCC 26659 / Pp 5 / PN500</strain>
    </source>
</reference>
<evidence type="ECO:0000313" key="2">
    <source>
        <dbReference type="EMBL" id="EFA74676.1"/>
    </source>
</evidence>
<gene>
    <name evidence="2" type="ORF">PPL_11645</name>
</gene>
<dbReference type="EMBL" id="ADBJ01000062">
    <property type="protein sequence ID" value="EFA74676.1"/>
    <property type="molecule type" value="Genomic_DNA"/>
</dbReference>
<sequence length="84" mass="8790">MVWCGLVSHVMIASVLPTVVALIMLSITAISESLVAVWTYRTTGSTEPPSSTLHPTSGSVVTDSLDIKIGNTVKTVTTSTTTIL</sequence>
<keyword evidence="3" id="KW-1185">Reference proteome</keyword>
<dbReference type="RefSeq" id="XP_020426810.1">
    <property type="nucleotide sequence ID" value="XM_020582394.1"/>
</dbReference>
<keyword evidence="1" id="KW-0472">Membrane</keyword>
<feature type="transmembrane region" description="Helical" evidence="1">
    <location>
        <begin position="6"/>
        <end position="31"/>
    </location>
</feature>
<protein>
    <submittedName>
        <fullName evidence="2">Uncharacterized protein</fullName>
    </submittedName>
</protein>
<comment type="caution">
    <text evidence="2">The sequence shown here is derived from an EMBL/GenBank/DDBJ whole genome shotgun (WGS) entry which is preliminary data.</text>
</comment>
<dbReference type="GeneID" id="31367113"/>